<evidence type="ECO:0000259" key="5">
    <source>
        <dbReference type="PROSITE" id="PS50865"/>
    </source>
</evidence>
<keyword evidence="7" id="KW-1185">Reference proteome</keyword>
<organism evidence="6 7">
    <name type="scientific">Aphanomyces euteiches</name>
    <dbReference type="NCBI Taxonomy" id="100861"/>
    <lineage>
        <taxon>Eukaryota</taxon>
        <taxon>Sar</taxon>
        <taxon>Stramenopiles</taxon>
        <taxon>Oomycota</taxon>
        <taxon>Saprolegniomycetes</taxon>
        <taxon>Saprolegniales</taxon>
        <taxon>Verrucalvaceae</taxon>
        <taxon>Aphanomyces</taxon>
    </lineage>
</organism>
<dbReference type="AlphaFoldDB" id="A0A6G0X3I3"/>
<dbReference type="GO" id="GO:0005737">
    <property type="term" value="C:cytoplasm"/>
    <property type="evidence" value="ECO:0007669"/>
    <property type="project" value="InterPro"/>
</dbReference>
<evidence type="ECO:0000256" key="1">
    <source>
        <dbReference type="ARBA" id="ARBA00022723"/>
    </source>
</evidence>
<evidence type="ECO:0000313" key="7">
    <source>
        <dbReference type="Proteomes" id="UP000481153"/>
    </source>
</evidence>
<dbReference type="Gene3D" id="6.10.140.2220">
    <property type="match status" value="1"/>
</dbReference>
<dbReference type="PANTHER" id="PTHR12298:SF4">
    <property type="entry name" value="PROGRAMMED CELL DEATH PROTEIN 2"/>
    <property type="match status" value="1"/>
</dbReference>
<gene>
    <name evidence="6" type="ORF">Ae201684_008834</name>
</gene>
<feature type="domain" description="MYND-type" evidence="5">
    <location>
        <begin position="159"/>
        <end position="196"/>
    </location>
</feature>
<name>A0A6G0X3I3_9STRA</name>
<dbReference type="PROSITE" id="PS01360">
    <property type="entry name" value="ZF_MYND_1"/>
    <property type="match status" value="1"/>
</dbReference>
<dbReference type="GO" id="GO:0008270">
    <property type="term" value="F:zinc ion binding"/>
    <property type="evidence" value="ECO:0007669"/>
    <property type="project" value="UniProtKB-KW"/>
</dbReference>
<dbReference type="PROSITE" id="PS50865">
    <property type="entry name" value="ZF_MYND_2"/>
    <property type="match status" value="1"/>
</dbReference>
<reference evidence="6 7" key="1">
    <citation type="submission" date="2019-07" db="EMBL/GenBank/DDBJ databases">
        <title>Genomics analysis of Aphanomyces spp. identifies a new class of oomycete effector associated with host adaptation.</title>
        <authorList>
            <person name="Gaulin E."/>
        </authorList>
    </citation>
    <scope>NUCLEOTIDE SEQUENCE [LARGE SCALE GENOMIC DNA]</scope>
    <source>
        <strain evidence="6 7">ATCC 201684</strain>
    </source>
</reference>
<comment type="caution">
    <text evidence="6">The sequence shown here is derived from an EMBL/GenBank/DDBJ whole genome shotgun (WGS) entry which is preliminary data.</text>
</comment>
<keyword evidence="3" id="KW-0862">Zinc</keyword>
<dbReference type="Proteomes" id="UP000481153">
    <property type="component" value="Unassembled WGS sequence"/>
</dbReference>
<dbReference type="VEuPathDB" id="FungiDB:AeMF1_000516"/>
<dbReference type="Pfam" id="PF04194">
    <property type="entry name" value="PDCD2_C"/>
    <property type="match status" value="1"/>
</dbReference>
<evidence type="ECO:0000256" key="4">
    <source>
        <dbReference type="PROSITE-ProRule" id="PRU00134"/>
    </source>
</evidence>
<keyword evidence="2 4" id="KW-0863">Zinc-finger</keyword>
<evidence type="ECO:0000313" key="6">
    <source>
        <dbReference type="EMBL" id="KAF0734486.1"/>
    </source>
</evidence>
<evidence type="ECO:0000256" key="2">
    <source>
        <dbReference type="ARBA" id="ARBA00022771"/>
    </source>
</evidence>
<accession>A0A6G0X3I3</accession>
<evidence type="ECO:0000256" key="3">
    <source>
        <dbReference type="ARBA" id="ARBA00022833"/>
    </source>
</evidence>
<dbReference type="SUPFAM" id="SSF144232">
    <property type="entry name" value="HIT/MYND zinc finger-like"/>
    <property type="match status" value="1"/>
</dbReference>
<keyword evidence="1" id="KW-0479">Metal-binding</keyword>
<dbReference type="InterPro" id="IPR002893">
    <property type="entry name" value="Znf_MYND"/>
</dbReference>
<dbReference type="EMBL" id="VJMJ01000112">
    <property type="protein sequence ID" value="KAF0734486.1"/>
    <property type="molecule type" value="Genomic_DNA"/>
</dbReference>
<sequence>MADDKVQVEEYGADEDALNTVNYEEEDDEDVELEGGDMEVELGFLGDKQEHLGGPFGDWDGGKVGGKPVWLNPNLHAEIKCSKCAKNMSFLLQIYCPLDEPEHAFHRSLYVFVCRTNDCPQLGHARAFRCQLPQENPFYANHQDVDYRRREAVKPLKRCAVCNLKATFSCSACHVAQYCSKEHQKDHWKHVHKEDCPRCLSLEELIVTNSSELEVNGSKFVFPEYAIHIEREPESGIAQNETEEKMMRQFQQAQSTAGTDVFTDNSVIDISQKDLSALLGSTTTQDKTYLAFLTRVALDKDQVLRYCRWNEQDAVLWVHSEGKPDEIPACSICGEPRAFEFQVMPQLLYHLKLGGEQSIEALTAVNSKELDWGTLVVYTCPNSCRRVGTDDEVDFVEEFVWRQPPFEQVEHA</sequence>
<dbReference type="Pfam" id="PF01753">
    <property type="entry name" value="zf-MYND"/>
    <property type="match status" value="1"/>
</dbReference>
<dbReference type="PANTHER" id="PTHR12298">
    <property type="entry name" value="PCDC2 PROGRAMMED CELL DEATH PROTEIN 2 -RELATED"/>
    <property type="match status" value="1"/>
</dbReference>
<protein>
    <recommendedName>
        <fullName evidence="5">MYND-type domain-containing protein</fullName>
    </recommendedName>
</protein>
<proteinExistence type="predicted"/>
<dbReference type="InterPro" id="IPR007320">
    <property type="entry name" value="PDCD2_C"/>
</dbReference>